<dbReference type="InterPro" id="IPR053710">
    <property type="entry name" value="Arylamine_NAT_domain_sf"/>
</dbReference>
<gene>
    <name evidence="2" type="ORF">O0S08_37690</name>
</gene>
<evidence type="ECO:0000256" key="1">
    <source>
        <dbReference type="ARBA" id="ARBA00006547"/>
    </source>
</evidence>
<evidence type="ECO:0000313" key="2">
    <source>
        <dbReference type="EMBL" id="WAS91949.1"/>
    </source>
</evidence>
<dbReference type="PANTHER" id="PTHR11786:SF0">
    <property type="entry name" value="ARYLAMINE N-ACETYLTRANSFERASE 4-RELATED"/>
    <property type="match status" value="1"/>
</dbReference>
<name>A0ABY7GY95_9BACT</name>
<proteinExistence type="inferred from homology"/>
<dbReference type="RefSeq" id="WP_269034302.1">
    <property type="nucleotide sequence ID" value="NZ_CP114040.1"/>
</dbReference>
<dbReference type="EMBL" id="CP114040">
    <property type="protein sequence ID" value="WAS91949.1"/>
    <property type="molecule type" value="Genomic_DNA"/>
</dbReference>
<dbReference type="Proteomes" id="UP001164459">
    <property type="component" value="Chromosome"/>
</dbReference>
<organism evidence="2 3">
    <name type="scientific">Nannocystis punicea</name>
    <dbReference type="NCBI Taxonomy" id="2995304"/>
    <lineage>
        <taxon>Bacteria</taxon>
        <taxon>Pseudomonadati</taxon>
        <taxon>Myxococcota</taxon>
        <taxon>Polyangia</taxon>
        <taxon>Nannocystales</taxon>
        <taxon>Nannocystaceae</taxon>
        <taxon>Nannocystis</taxon>
    </lineage>
</organism>
<accession>A0ABY7GY95</accession>
<reference evidence="2" key="1">
    <citation type="submission" date="2022-11" db="EMBL/GenBank/DDBJ databases">
        <title>Minimal conservation of predation-associated metabolite biosynthetic gene clusters underscores biosynthetic potential of Myxococcota including descriptions for ten novel species: Archangium lansinium sp. nov., Myxococcus landrumus sp. nov., Nannocystis bai.</title>
        <authorList>
            <person name="Ahearne A."/>
            <person name="Stevens C."/>
            <person name="Dowd S."/>
        </authorList>
    </citation>
    <scope>NUCLEOTIDE SEQUENCE</scope>
    <source>
        <strain evidence="2">Fl3</strain>
    </source>
</reference>
<dbReference type="Gene3D" id="3.30.2140.20">
    <property type="match status" value="1"/>
</dbReference>
<comment type="similarity">
    <text evidence="1">Belongs to the arylamine N-acetyltransferase family.</text>
</comment>
<keyword evidence="3" id="KW-1185">Reference proteome</keyword>
<dbReference type="InterPro" id="IPR001447">
    <property type="entry name" value="Arylamine_N-AcTrfase"/>
</dbReference>
<dbReference type="InterPro" id="IPR038765">
    <property type="entry name" value="Papain-like_cys_pep_sf"/>
</dbReference>
<dbReference type="Pfam" id="PF00797">
    <property type="entry name" value="Acetyltransf_2"/>
    <property type="match status" value="1"/>
</dbReference>
<dbReference type="PANTHER" id="PTHR11786">
    <property type="entry name" value="N-HYDROXYARYLAMINE O-ACETYLTRANSFERASE"/>
    <property type="match status" value="1"/>
</dbReference>
<sequence length="780" mass="83091">MTRDLPVLSPRTRRAYLERLGVAAVEVDLAGLTALQVAHLRALPFHNLFLLAGEGADPGLPSIEAAVEGALRGEGGTCHLLSPPFVALLRALGFDAWLAAGSVGAPGDHIVGVVRLREGLFVCDVGNGHPYLQPFPLAADEHGQTAYGWQFAFGPCPQGQAGATHRLRRRLADGSWKTVYTLDPRPVDYASFAAIIREHHTRVGFGPFMTGLRAVRMTADVLVTLRDHQLERFHRSGRLTSRRMVADEPAIGRVLARCFGLGSAPWLAALAALRRRHPLSWALPVEVTAEPLRVLATVGVTDRASALSRLGSGLLRARSRAGLAADAVGLLALDNGVQAGALATEAAALQAEGLPTIVVPADMAAEWHARLVAGGLAADSPESRPRCIATCRALQVAALWRHFTVEPGLGALPRGGSPAVWMIDDDLEFSRLEVEGDGLALRPADDVLVTAASLRRDHPEVSVLIGGTTGCPPVPGFTMLASQIVDLAAHVEQAGVSSPGARYVPTRRDRARTDYHYDLSDHGPAYLEAFSWESIDGARLDTRAALLAHLQAVPGLAWGMPCTRLLVHDSAAPLVPTTARGGNALFFDLDALFAAPPLALRCRDGIVTRRGDTVWGELMAGQPATVVVRGPLSLHHVRRAGDHSAPLVGAQGSQGAMRRFAEAQLRGTTLARLVAVRRSGERVEALAVLAERTRRQRDAMACFWQRLSRLSDWTADRAVWWHDGGEVLAALKQALAALAAVAATTAELGGATAEPAVAAELEAFAASIPAAVARWKELWR</sequence>
<protein>
    <submittedName>
        <fullName evidence="2">Arylamine N-acetyltransferase</fullName>
    </submittedName>
</protein>
<evidence type="ECO:0000313" key="3">
    <source>
        <dbReference type="Proteomes" id="UP001164459"/>
    </source>
</evidence>
<dbReference type="SUPFAM" id="SSF54001">
    <property type="entry name" value="Cysteine proteinases"/>
    <property type="match status" value="1"/>
</dbReference>